<dbReference type="PANTHER" id="PTHR30446:SF0">
    <property type="entry name" value="RECOMBINATION PROTEIN RECR"/>
    <property type="match status" value="1"/>
</dbReference>
<dbReference type="Pfam" id="PF21175">
    <property type="entry name" value="RecR_C"/>
    <property type="match status" value="1"/>
</dbReference>
<evidence type="ECO:0000313" key="3">
    <source>
        <dbReference type="Proteomes" id="UP001174909"/>
    </source>
</evidence>
<dbReference type="EMBL" id="CASHTH010000701">
    <property type="protein sequence ID" value="CAI8006616.1"/>
    <property type="molecule type" value="Genomic_DNA"/>
</dbReference>
<name>A0AA35R9L8_GEOBA</name>
<dbReference type="GO" id="GO:0006281">
    <property type="term" value="P:DNA repair"/>
    <property type="evidence" value="ECO:0007669"/>
    <property type="project" value="InterPro"/>
</dbReference>
<evidence type="ECO:0000256" key="1">
    <source>
        <dbReference type="SAM" id="MobiDB-lite"/>
    </source>
</evidence>
<evidence type="ECO:0000313" key="2">
    <source>
        <dbReference type="EMBL" id="CAI8006616.1"/>
    </source>
</evidence>
<reference evidence="2" key="1">
    <citation type="submission" date="2023-03" db="EMBL/GenBank/DDBJ databases">
        <authorList>
            <person name="Steffen K."/>
            <person name="Cardenas P."/>
        </authorList>
    </citation>
    <scope>NUCLEOTIDE SEQUENCE</scope>
</reference>
<dbReference type="PANTHER" id="PTHR30446">
    <property type="entry name" value="RECOMBINATION PROTEIN RECR"/>
    <property type="match status" value="1"/>
</dbReference>
<dbReference type="SUPFAM" id="SSF111304">
    <property type="entry name" value="Recombination protein RecR"/>
    <property type="match status" value="1"/>
</dbReference>
<dbReference type="GO" id="GO:0006310">
    <property type="term" value="P:DNA recombination"/>
    <property type="evidence" value="ECO:0007669"/>
    <property type="project" value="InterPro"/>
</dbReference>
<proteinExistence type="predicted"/>
<protein>
    <submittedName>
        <fullName evidence="2">Recombination protein RecR</fullName>
    </submittedName>
</protein>
<sequence length="281" mass="29523">LLQSGSGADRSAGAAARHRPQVGPASGVPPAEVARRGRQSPGPRHRRGQGEGVVLPPLLQPGRAGRGVRGVPGPQAGASIGLCGGGRPGCGGGGAHRRVPRPLPRAAGGVQSDRRRGGRPTPHQGLLARVVEEDIEEVIVATNPNLEGEATAMLVHRYLKPAGVRVTRIASGLPVGGDLEYADELTLGGPSRAADHSTEPEAPFAAPRPSLTRPVAETHPGPSGRLRDAHRDRSRGHRRPRPGRRDRLVSGCSGAEVEHREVVSTTGWRRPCLRWLRAMCS</sequence>
<accession>A0AA35R9L8</accession>
<feature type="region of interest" description="Disordered" evidence="1">
    <location>
        <begin position="187"/>
        <end position="255"/>
    </location>
</feature>
<dbReference type="Gene3D" id="3.40.1360.10">
    <property type="match status" value="1"/>
</dbReference>
<feature type="compositionally biased region" description="Low complexity" evidence="1">
    <location>
        <begin position="1"/>
        <end position="15"/>
    </location>
</feature>
<comment type="caution">
    <text evidence="2">The sequence shown here is derived from an EMBL/GenBank/DDBJ whole genome shotgun (WGS) entry which is preliminary data.</text>
</comment>
<dbReference type="Gene3D" id="6.10.250.240">
    <property type="match status" value="1"/>
</dbReference>
<feature type="region of interest" description="Disordered" evidence="1">
    <location>
        <begin position="91"/>
        <end position="123"/>
    </location>
</feature>
<dbReference type="AlphaFoldDB" id="A0AA35R9L8"/>
<keyword evidence="3" id="KW-1185">Reference proteome</keyword>
<feature type="non-terminal residue" evidence="2">
    <location>
        <position position="1"/>
    </location>
</feature>
<dbReference type="InterPro" id="IPR023627">
    <property type="entry name" value="Rcmb_RecR"/>
</dbReference>
<dbReference type="GO" id="GO:0046872">
    <property type="term" value="F:metal ion binding"/>
    <property type="evidence" value="ECO:0007669"/>
    <property type="project" value="InterPro"/>
</dbReference>
<dbReference type="Proteomes" id="UP001174909">
    <property type="component" value="Unassembled WGS sequence"/>
</dbReference>
<feature type="compositionally biased region" description="Basic residues" evidence="1">
    <location>
        <begin position="232"/>
        <end position="242"/>
    </location>
</feature>
<dbReference type="InterPro" id="IPR000093">
    <property type="entry name" value="DNA_Rcmb_RecR"/>
</dbReference>
<dbReference type="GO" id="GO:0003677">
    <property type="term" value="F:DNA binding"/>
    <property type="evidence" value="ECO:0007669"/>
    <property type="project" value="InterPro"/>
</dbReference>
<organism evidence="2 3">
    <name type="scientific">Geodia barretti</name>
    <name type="common">Barrett's horny sponge</name>
    <dbReference type="NCBI Taxonomy" id="519541"/>
    <lineage>
        <taxon>Eukaryota</taxon>
        <taxon>Metazoa</taxon>
        <taxon>Porifera</taxon>
        <taxon>Demospongiae</taxon>
        <taxon>Heteroscleromorpha</taxon>
        <taxon>Tetractinellida</taxon>
        <taxon>Astrophorina</taxon>
        <taxon>Geodiidae</taxon>
        <taxon>Geodia</taxon>
    </lineage>
</organism>
<feature type="region of interest" description="Disordered" evidence="1">
    <location>
        <begin position="1"/>
        <end position="73"/>
    </location>
</feature>
<gene>
    <name evidence="2" type="ORF">GBAR_LOCUS4820</name>
</gene>